<dbReference type="EMBL" id="VTOU01000001">
    <property type="protein sequence ID" value="TZG29329.1"/>
    <property type="molecule type" value="Genomic_DNA"/>
</dbReference>
<evidence type="ECO:0000313" key="1">
    <source>
        <dbReference type="EMBL" id="TZG29329.1"/>
    </source>
</evidence>
<reference evidence="1 2" key="1">
    <citation type="submission" date="2019-08" db="EMBL/GenBank/DDBJ databases">
        <authorList>
            <person name="Wang G."/>
            <person name="Xu Z."/>
        </authorList>
    </citation>
    <scope>NUCLEOTIDE SEQUENCE [LARGE SCALE GENOMIC DNA]</scope>
    <source>
        <strain evidence="1 2">ZX</strain>
    </source>
</reference>
<proteinExistence type="predicted"/>
<dbReference type="Proteomes" id="UP000322077">
    <property type="component" value="Unassembled WGS sequence"/>
</dbReference>
<keyword evidence="2" id="KW-1185">Reference proteome</keyword>
<protein>
    <submittedName>
        <fullName evidence="1">DUF2141 domain-containing protein</fullName>
    </submittedName>
</protein>
<dbReference type="AlphaFoldDB" id="A0A5D9CCD0"/>
<name>A0A5D9CCD0_9SPHN</name>
<comment type="caution">
    <text evidence="1">The sequence shown here is derived from an EMBL/GenBank/DDBJ whole genome shotgun (WGS) entry which is preliminary data.</text>
</comment>
<sequence>MSKLARGVMGAVIAVAGAIGVGLPAHAAILGPEAAACAPGANRPALLVSIDGFKARTGDLRVQLYGANPEDFLAKGKKMKRIELPVTPSGVMEVCVALPAPGDYAIAVRHDVDGSGKSNWNDGGGFSRNPRLSLLSLKPDYDKVVIRTENGVRRVPVTMQYRQGFSIGPVAMASR</sequence>
<evidence type="ECO:0000313" key="2">
    <source>
        <dbReference type="Proteomes" id="UP000322077"/>
    </source>
</evidence>
<dbReference type="Pfam" id="PF09912">
    <property type="entry name" value="DUF2141"/>
    <property type="match status" value="1"/>
</dbReference>
<dbReference type="RefSeq" id="WP_149520988.1">
    <property type="nucleotide sequence ID" value="NZ_VTOU01000001.1"/>
</dbReference>
<gene>
    <name evidence="1" type="ORF">FYJ91_04185</name>
</gene>
<organism evidence="1 2">
    <name type="scientific">Sphingomonas montanisoli</name>
    <dbReference type="NCBI Taxonomy" id="2606412"/>
    <lineage>
        <taxon>Bacteria</taxon>
        <taxon>Pseudomonadati</taxon>
        <taxon>Pseudomonadota</taxon>
        <taxon>Alphaproteobacteria</taxon>
        <taxon>Sphingomonadales</taxon>
        <taxon>Sphingomonadaceae</taxon>
        <taxon>Sphingomonas</taxon>
    </lineage>
</organism>
<accession>A0A5D9CCD0</accession>
<dbReference type="InterPro" id="IPR018673">
    <property type="entry name" value="DUF2141"/>
</dbReference>